<dbReference type="AlphaFoldDB" id="A0A5A7NLF2"/>
<evidence type="ECO:0000313" key="3">
    <source>
        <dbReference type="Proteomes" id="UP000325307"/>
    </source>
</evidence>
<dbReference type="InterPro" id="IPR027417">
    <property type="entry name" value="P-loop_NTPase"/>
</dbReference>
<dbReference type="GO" id="GO:0006797">
    <property type="term" value="P:polyphosphate metabolic process"/>
    <property type="evidence" value="ECO:0007669"/>
    <property type="project" value="InterPro"/>
</dbReference>
<dbReference type="EMBL" id="BKDJ01000001">
    <property type="protein sequence ID" value="GER21773.1"/>
    <property type="molecule type" value="Genomic_DNA"/>
</dbReference>
<dbReference type="InterPro" id="IPR022300">
    <property type="entry name" value="PPK2-rel_1"/>
</dbReference>
<dbReference type="PANTHER" id="PTHR34383:SF3">
    <property type="entry name" value="POLYPHOSPHATE:AMP PHOSPHOTRANSFERASE"/>
    <property type="match status" value="1"/>
</dbReference>
<gene>
    <name evidence="2" type="ORF">NCCP1664_02700</name>
</gene>
<dbReference type="Proteomes" id="UP000325307">
    <property type="component" value="Unassembled WGS sequence"/>
</dbReference>
<keyword evidence="3" id="KW-1185">Reference proteome</keyword>
<feature type="domain" description="Polyphosphate kinase-2-related" evidence="1">
    <location>
        <begin position="52"/>
        <end position="276"/>
    </location>
</feature>
<dbReference type="Gene3D" id="3.40.50.300">
    <property type="entry name" value="P-loop containing nucleotide triphosphate hydrolases"/>
    <property type="match status" value="1"/>
</dbReference>
<reference evidence="2 3" key="1">
    <citation type="submission" date="2019-09" db="EMBL/GenBank/DDBJ databases">
        <title>Arthrobacter zafarii sp. nov., a moderately thermotolerant and halotolerant actinobacterium isolated from Cholistan desert soil of Pakistan.</title>
        <authorList>
            <person name="Amin A."/>
            <person name="Ahmed I."/>
            <person name="Khalid N."/>
            <person name="Schumann P."/>
            <person name="Busse H.J."/>
            <person name="Khan I.U."/>
            <person name="Li S."/>
            <person name="Li W.J."/>
        </authorList>
    </citation>
    <scope>NUCLEOTIDE SEQUENCE [LARGE SCALE GENOMIC DNA]</scope>
    <source>
        <strain evidence="2 3">NCCP-1664</strain>
    </source>
</reference>
<comment type="caution">
    <text evidence="2">The sequence shown here is derived from an EMBL/GenBank/DDBJ whole genome shotgun (WGS) entry which is preliminary data.</text>
</comment>
<organism evidence="2 3">
    <name type="scientific">Zafaria cholistanensis</name>
    <dbReference type="NCBI Taxonomy" id="1682741"/>
    <lineage>
        <taxon>Bacteria</taxon>
        <taxon>Bacillati</taxon>
        <taxon>Actinomycetota</taxon>
        <taxon>Actinomycetes</taxon>
        <taxon>Micrococcales</taxon>
        <taxon>Micrococcaceae</taxon>
        <taxon>Zafaria</taxon>
    </lineage>
</organism>
<sequence>MGNGGGSGGGMHSRIVGTSRFETSPSVLLRAGARFRLEDVDPDSTPGFSGTKEEGAAALLASDGELDALQERLFAASRVGARDSLLLILQAMDTAGKGGIVRHVIGAVDPQGIEHHAFKAPTAEERAHDFLWRVARRLPEDGIIGVFDRSHYEDVLVHRVRGLSAPEEIERRYAAIRRFEELVVGGGTRIIKVMLHISKDEQRARLAARLDRPDKYWKFSPGDIDERRHWDGYMEAYQIAIERTRSDDAPWYVVPANKKWYARIAVQQLLIDALHGIDPQWPAPAFDVAEQRRRLADS</sequence>
<dbReference type="GO" id="GO:0016776">
    <property type="term" value="F:phosphotransferase activity, phosphate group as acceptor"/>
    <property type="evidence" value="ECO:0007669"/>
    <property type="project" value="InterPro"/>
</dbReference>
<dbReference type="PANTHER" id="PTHR34383">
    <property type="entry name" value="POLYPHOSPHATE:AMP PHOSPHOTRANSFERASE-RELATED"/>
    <property type="match status" value="1"/>
</dbReference>
<proteinExistence type="predicted"/>
<accession>A0A5A7NLF2</accession>
<dbReference type="NCBIfam" id="TIGR03709">
    <property type="entry name" value="PPK2_rel_1"/>
    <property type="match status" value="1"/>
</dbReference>
<protein>
    <recommendedName>
        <fullName evidence="1">Polyphosphate kinase-2-related domain-containing protein</fullName>
    </recommendedName>
</protein>
<dbReference type="SUPFAM" id="SSF52540">
    <property type="entry name" value="P-loop containing nucleoside triphosphate hydrolases"/>
    <property type="match status" value="1"/>
</dbReference>
<name>A0A5A7NLF2_9MICC</name>
<dbReference type="Pfam" id="PF03976">
    <property type="entry name" value="PPK2"/>
    <property type="match status" value="1"/>
</dbReference>
<dbReference type="InterPro" id="IPR022488">
    <property type="entry name" value="PPK2-related"/>
</dbReference>
<evidence type="ECO:0000313" key="2">
    <source>
        <dbReference type="EMBL" id="GER21773.1"/>
    </source>
</evidence>
<evidence type="ECO:0000259" key="1">
    <source>
        <dbReference type="Pfam" id="PF03976"/>
    </source>
</evidence>